<dbReference type="Proteomes" id="UP000064967">
    <property type="component" value="Chromosome"/>
</dbReference>
<gene>
    <name evidence="1" type="ORF">AKJ09_09896</name>
</gene>
<proteinExistence type="predicted"/>
<dbReference type="STRING" id="1391654.AKJ09_09896"/>
<accession>A0A0K1QBY7</accession>
<dbReference type="RefSeq" id="WP_275936703.1">
    <property type="nucleotide sequence ID" value="NZ_CP012333.1"/>
</dbReference>
<sequence length="40" mass="4523">MKALGAFIDYAQKHPGVVFMRKDEIARFALEDAGTIRERA</sequence>
<evidence type="ECO:0000313" key="2">
    <source>
        <dbReference type="Proteomes" id="UP000064967"/>
    </source>
</evidence>
<dbReference type="AlphaFoldDB" id="A0A0K1QBY7"/>
<evidence type="ECO:0000313" key="1">
    <source>
        <dbReference type="EMBL" id="AKV03233.1"/>
    </source>
</evidence>
<organism evidence="1 2">
    <name type="scientific">Labilithrix luteola</name>
    <dbReference type="NCBI Taxonomy" id="1391654"/>
    <lineage>
        <taxon>Bacteria</taxon>
        <taxon>Pseudomonadati</taxon>
        <taxon>Myxococcota</taxon>
        <taxon>Polyangia</taxon>
        <taxon>Polyangiales</taxon>
        <taxon>Labilitrichaceae</taxon>
        <taxon>Labilithrix</taxon>
    </lineage>
</organism>
<name>A0A0K1QBY7_9BACT</name>
<dbReference type="EMBL" id="CP012333">
    <property type="protein sequence ID" value="AKV03233.1"/>
    <property type="molecule type" value="Genomic_DNA"/>
</dbReference>
<dbReference type="KEGG" id="llu:AKJ09_09896"/>
<protein>
    <submittedName>
        <fullName evidence="1">Uncharacterized protein</fullName>
    </submittedName>
</protein>
<reference evidence="1 2" key="1">
    <citation type="submission" date="2015-08" db="EMBL/GenBank/DDBJ databases">
        <authorList>
            <person name="Babu N.S."/>
            <person name="Beckwith C.J."/>
            <person name="Beseler K.G."/>
            <person name="Brison A."/>
            <person name="Carone J.V."/>
            <person name="Caskin T.P."/>
            <person name="Diamond M."/>
            <person name="Durham M.E."/>
            <person name="Foxe J.M."/>
            <person name="Go M."/>
            <person name="Henderson B.A."/>
            <person name="Jones I.B."/>
            <person name="McGettigan J.A."/>
            <person name="Micheletti S.J."/>
            <person name="Nasrallah M.E."/>
            <person name="Ortiz D."/>
            <person name="Piller C.R."/>
            <person name="Privatt S.R."/>
            <person name="Schneider S.L."/>
            <person name="Sharp S."/>
            <person name="Smith T.C."/>
            <person name="Stanton J.D."/>
            <person name="Ullery H.E."/>
            <person name="Wilson R.J."/>
            <person name="Serrano M.G."/>
            <person name="Buck G."/>
            <person name="Lee V."/>
            <person name="Wang Y."/>
            <person name="Carvalho R."/>
            <person name="Voegtly L."/>
            <person name="Shi R."/>
            <person name="Duckworth R."/>
            <person name="Johnson A."/>
            <person name="Loviza R."/>
            <person name="Walstead R."/>
            <person name="Shah Z."/>
            <person name="Kiflezghi M."/>
            <person name="Wade K."/>
            <person name="Ball S.L."/>
            <person name="Bradley K.W."/>
            <person name="Asai D.J."/>
            <person name="Bowman C.A."/>
            <person name="Russell D.A."/>
            <person name="Pope W.H."/>
            <person name="Jacobs-Sera D."/>
            <person name="Hendrix R.W."/>
            <person name="Hatfull G.F."/>
        </authorList>
    </citation>
    <scope>NUCLEOTIDE SEQUENCE [LARGE SCALE GENOMIC DNA]</scope>
    <source>
        <strain evidence="1 2">DSM 27648</strain>
    </source>
</reference>
<keyword evidence="2" id="KW-1185">Reference proteome</keyword>